<dbReference type="InterPro" id="IPR023079">
    <property type="entry name" value="SBPase"/>
</dbReference>
<comment type="catalytic activity">
    <reaction evidence="7">
        <text>beta-D-fructose 1,6-bisphosphate + H2O = beta-D-fructose 6-phosphate + phosphate</text>
        <dbReference type="Rhea" id="RHEA:11064"/>
        <dbReference type="ChEBI" id="CHEBI:15377"/>
        <dbReference type="ChEBI" id="CHEBI:32966"/>
        <dbReference type="ChEBI" id="CHEBI:43474"/>
        <dbReference type="ChEBI" id="CHEBI:57634"/>
        <dbReference type="EC" id="3.1.3.11"/>
    </reaction>
</comment>
<comment type="cofactor">
    <cofactor evidence="7">
        <name>Mg(2+)</name>
        <dbReference type="ChEBI" id="CHEBI:18420"/>
    </cofactor>
    <text evidence="7">Binds 2 magnesium ions per subunit.</text>
</comment>
<protein>
    <recommendedName>
        <fullName evidence="7">Fructose-1,6-bisphosphatase class 1</fullName>
        <shortName evidence="7">FBPase class 1</shortName>
        <ecNumber evidence="7">3.1.3.11</ecNumber>
    </recommendedName>
    <alternativeName>
        <fullName evidence="7">D-fructose-1,6-bisphosphate 1-phosphohydrolase class 1</fullName>
    </alternativeName>
</protein>
<gene>
    <name evidence="7" type="primary">fbp</name>
    <name evidence="10" type="ORF">SAMN05444271_12523</name>
</gene>
<dbReference type="GO" id="GO:0006094">
    <property type="term" value="P:gluconeogenesis"/>
    <property type="evidence" value="ECO:0007669"/>
    <property type="project" value="UniProtKB-UniRule"/>
</dbReference>
<dbReference type="PRINTS" id="PR01958">
    <property type="entry name" value="S17BPHPHTASE"/>
</dbReference>
<dbReference type="PIRSF" id="PIRSF000904">
    <property type="entry name" value="FBPtase_SBPase"/>
    <property type="match status" value="1"/>
</dbReference>
<dbReference type="EMBL" id="FNYR01000025">
    <property type="protein sequence ID" value="SEJ15102.1"/>
    <property type="molecule type" value="Genomic_DNA"/>
</dbReference>
<comment type="subcellular location">
    <subcellularLocation>
        <location evidence="7">Cytoplasm</location>
    </subcellularLocation>
</comment>
<name>A0A1H6WRL0_9EURY</name>
<evidence type="ECO:0000259" key="8">
    <source>
        <dbReference type="Pfam" id="PF00316"/>
    </source>
</evidence>
<evidence type="ECO:0000256" key="2">
    <source>
        <dbReference type="ARBA" id="ARBA00022723"/>
    </source>
</evidence>
<dbReference type="Pfam" id="PF00316">
    <property type="entry name" value="FBPase"/>
    <property type="match status" value="1"/>
</dbReference>
<dbReference type="PANTHER" id="PTHR11556:SF35">
    <property type="entry name" value="SEDOHEPTULOSE-1,7-BISPHOSPHATASE, CHLOROPLASTIC"/>
    <property type="match status" value="1"/>
</dbReference>
<evidence type="ECO:0000256" key="4">
    <source>
        <dbReference type="ARBA" id="ARBA00022842"/>
    </source>
</evidence>
<proteinExistence type="inferred from homology"/>
<organism evidence="10 11">
    <name type="scientific">Halohasta litchfieldiae</name>
    <dbReference type="NCBI Taxonomy" id="1073996"/>
    <lineage>
        <taxon>Archaea</taxon>
        <taxon>Methanobacteriati</taxon>
        <taxon>Methanobacteriota</taxon>
        <taxon>Stenosarchaea group</taxon>
        <taxon>Halobacteria</taxon>
        <taxon>Halobacteriales</taxon>
        <taxon>Haloferacaceae</taxon>
        <taxon>Halohasta</taxon>
    </lineage>
</organism>
<dbReference type="OrthoDB" id="146513at2157"/>
<dbReference type="GO" id="GO:0005986">
    <property type="term" value="P:sucrose biosynthetic process"/>
    <property type="evidence" value="ECO:0007669"/>
    <property type="project" value="TreeGrafter"/>
</dbReference>
<accession>A0A2H4Q0F4</accession>
<feature type="binding site" evidence="7">
    <location>
        <position position="94"/>
    </location>
    <ligand>
        <name>Mg(2+)</name>
        <dbReference type="ChEBI" id="CHEBI:18420"/>
        <label>2</label>
    </ligand>
</feature>
<reference evidence="10 11" key="1">
    <citation type="submission" date="2016-10" db="EMBL/GenBank/DDBJ databases">
        <authorList>
            <person name="de Groot N.N."/>
        </authorList>
    </citation>
    <scope>NUCLEOTIDE SEQUENCE [LARGE SCALE GENOMIC DNA]</scope>
    <source>
        <strain evidence="10 11">DSM 22187</strain>
    </source>
</reference>
<feature type="binding site" evidence="7">
    <location>
        <begin position="97"/>
        <end position="100"/>
    </location>
    <ligand>
        <name>substrate</name>
    </ligand>
</feature>
<dbReference type="InterPro" id="IPR044015">
    <property type="entry name" value="FBPase_C_dom"/>
</dbReference>
<keyword evidence="11" id="KW-1185">Reference proteome</keyword>
<feature type="binding site" evidence="7">
    <location>
        <position position="77"/>
    </location>
    <ligand>
        <name>Mg(2+)</name>
        <dbReference type="ChEBI" id="CHEBI:18420"/>
        <label>1</label>
    </ligand>
</feature>
<dbReference type="GO" id="GO:0006000">
    <property type="term" value="P:fructose metabolic process"/>
    <property type="evidence" value="ECO:0007669"/>
    <property type="project" value="TreeGrafter"/>
</dbReference>
<keyword evidence="7" id="KW-0963">Cytoplasm</keyword>
<dbReference type="GO" id="GO:0005737">
    <property type="term" value="C:cytoplasm"/>
    <property type="evidence" value="ECO:0007669"/>
    <property type="project" value="UniProtKB-SubCell"/>
</dbReference>
<comment type="caution">
    <text evidence="7">Lacks conserved residue(s) required for the propagation of feature annotation.</text>
</comment>
<dbReference type="GeneID" id="35001818"/>
<dbReference type="HAMAP" id="MF_01855">
    <property type="entry name" value="FBPase_class1"/>
    <property type="match status" value="1"/>
</dbReference>
<feature type="binding site" evidence="7">
    <location>
        <position position="97"/>
    </location>
    <ligand>
        <name>Mg(2+)</name>
        <dbReference type="ChEBI" id="CHEBI:18420"/>
        <label>2</label>
    </ligand>
</feature>
<dbReference type="KEGG" id="hae:halTADL_1004"/>
<feature type="binding site" evidence="7">
    <location>
        <position position="201"/>
    </location>
    <ligand>
        <name>substrate</name>
    </ligand>
</feature>
<feature type="binding site" evidence="7">
    <location>
        <position position="237"/>
    </location>
    <ligand>
        <name>Mg(2+)</name>
        <dbReference type="ChEBI" id="CHEBI:18420"/>
        <label>2</label>
    </ligand>
</feature>
<evidence type="ECO:0000256" key="3">
    <source>
        <dbReference type="ARBA" id="ARBA00022801"/>
    </source>
</evidence>
<dbReference type="GO" id="GO:0030388">
    <property type="term" value="P:fructose 1,6-bisphosphate metabolic process"/>
    <property type="evidence" value="ECO:0007669"/>
    <property type="project" value="TreeGrafter"/>
</dbReference>
<sequence>MELSATQGPETRSEITHLVETVIEQLPEIKTILARERGTSGKTNPSGDTQKVADDKIDELLFDAMVDLDGFGEFLSEEREEIEQIGSGLSIATDPLDGSSNIQTNTTVGTIIGVYDAPLPAVGRDLIASVFVVFGPLTTVGVAANDELVEYIIQDGEIIEAEQLTMPAEDGIWSFSGQPTEWTPALRSYKEALSERYKLRYTGAMIADVRMLLSYGGLLGYPARSTKPDGVLRLQYESNPIAYAVECAGGAGSTGSQRILDLEPEGRHQRVPTYFGTESLIDELEDRLAADA</sequence>
<evidence type="ECO:0000259" key="9">
    <source>
        <dbReference type="Pfam" id="PF18913"/>
    </source>
</evidence>
<dbReference type="SUPFAM" id="SSF56655">
    <property type="entry name" value="Carbohydrate phosphatase"/>
    <property type="match status" value="1"/>
</dbReference>
<keyword evidence="4 7" id="KW-0460">Magnesium</keyword>
<keyword evidence="5 7" id="KW-0119">Carbohydrate metabolism</keyword>
<evidence type="ECO:0000256" key="7">
    <source>
        <dbReference type="HAMAP-Rule" id="MF_01855"/>
    </source>
</evidence>
<dbReference type="AlphaFoldDB" id="A0A1H6WRL0"/>
<dbReference type="STRING" id="1073996.SAMN05444271_12523"/>
<evidence type="ECO:0000256" key="5">
    <source>
        <dbReference type="ARBA" id="ARBA00023277"/>
    </source>
</evidence>
<evidence type="ECO:0000313" key="11">
    <source>
        <dbReference type="Proteomes" id="UP000198888"/>
    </source>
</evidence>
<keyword evidence="2 7" id="KW-0479">Metal-binding</keyword>
<comment type="pathway">
    <text evidence="6">Carbohydrate biosynthesis.</text>
</comment>
<dbReference type="Proteomes" id="UP000198888">
    <property type="component" value="Unassembled WGS sequence"/>
</dbReference>
<dbReference type="GO" id="GO:0000287">
    <property type="term" value="F:magnesium ion binding"/>
    <property type="evidence" value="ECO:0007669"/>
    <property type="project" value="UniProtKB-UniRule"/>
</dbReference>
<evidence type="ECO:0000256" key="1">
    <source>
        <dbReference type="ARBA" id="ARBA00010941"/>
    </source>
</evidence>
<comment type="subunit">
    <text evidence="7">Homotetramer.</text>
</comment>
<accession>A0A1H6WRL0</accession>
<comment type="similarity">
    <text evidence="1 7">Belongs to the FBPase class 1 family.</text>
</comment>
<dbReference type="EC" id="3.1.3.11" evidence="7"/>
<keyword evidence="3 7" id="KW-0378">Hydrolase</keyword>
<dbReference type="RefSeq" id="WP_089673332.1">
    <property type="nucleotide sequence ID" value="NZ_CP024845.1"/>
</dbReference>
<feature type="domain" description="Fructose-1-6-bisphosphatase class I N-terminal" evidence="8">
    <location>
        <begin position="32"/>
        <end position="146"/>
    </location>
</feature>
<dbReference type="GO" id="GO:0042132">
    <property type="term" value="F:fructose 1,6-bisphosphate 1-phosphatase activity"/>
    <property type="evidence" value="ECO:0007669"/>
    <property type="project" value="UniProtKB-UniRule"/>
</dbReference>
<feature type="binding site" evidence="7">
    <location>
        <position position="96"/>
    </location>
    <ligand>
        <name>Mg(2+)</name>
        <dbReference type="ChEBI" id="CHEBI:18420"/>
        <label>1</label>
    </ligand>
</feature>
<dbReference type="PANTHER" id="PTHR11556">
    <property type="entry name" value="FRUCTOSE-1,6-BISPHOSPHATASE-RELATED"/>
    <property type="match status" value="1"/>
</dbReference>
<dbReference type="GO" id="GO:0006002">
    <property type="term" value="P:fructose 6-phosphate metabolic process"/>
    <property type="evidence" value="ECO:0007669"/>
    <property type="project" value="TreeGrafter"/>
</dbReference>
<dbReference type="Pfam" id="PF18913">
    <property type="entry name" value="FBPase_C"/>
    <property type="match status" value="1"/>
</dbReference>
<evidence type="ECO:0000313" key="10">
    <source>
        <dbReference type="EMBL" id="SEJ15102.1"/>
    </source>
</evidence>
<dbReference type="Gene3D" id="3.40.190.80">
    <property type="match status" value="1"/>
</dbReference>
<evidence type="ECO:0000256" key="6">
    <source>
        <dbReference type="ARBA" id="ARBA00024331"/>
    </source>
</evidence>
<dbReference type="InterPro" id="IPR000146">
    <property type="entry name" value="FBPase_class-1"/>
</dbReference>
<dbReference type="Gene3D" id="3.30.540.10">
    <property type="entry name" value="Fructose-1,6-Bisphosphatase, subunit A, domain 1"/>
    <property type="match status" value="1"/>
</dbReference>
<dbReference type="InterPro" id="IPR033391">
    <property type="entry name" value="FBPase_N"/>
</dbReference>
<feature type="domain" description="Fructose-1-6-bisphosphatase class 1 C-terminal" evidence="9">
    <location>
        <begin position="167"/>
        <end position="286"/>
    </location>
</feature>
<feature type="binding site" evidence="7">
    <location>
        <position position="94"/>
    </location>
    <ligand>
        <name>Mg(2+)</name>
        <dbReference type="ChEBI" id="CHEBI:18420"/>
        <label>1</label>
    </ligand>
</feature>